<reference evidence="8 9" key="1">
    <citation type="submission" date="2019-02" db="EMBL/GenBank/DDBJ databases">
        <title>Genomic Encyclopedia of Type Strains, Phase IV (KMG-IV): sequencing the most valuable type-strain genomes for metagenomic binning, comparative biology and taxonomic classification.</title>
        <authorList>
            <person name="Goeker M."/>
        </authorList>
    </citation>
    <scope>NUCLEOTIDE SEQUENCE [LARGE SCALE GENOMIC DNA]</scope>
    <source>
        <strain evidence="8 9">K24</strain>
    </source>
</reference>
<keyword evidence="5 6" id="KW-0472">Membrane</keyword>
<evidence type="ECO:0000313" key="8">
    <source>
        <dbReference type="EMBL" id="RZS81632.1"/>
    </source>
</evidence>
<keyword evidence="2" id="KW-1003">Cell membrane</keyword>
<comment type="subcellular location">
    <subcellularLocation>
        <location evidence="1">Cell membrane</location>
        <topology evidence="1">Multi-pass membrane protein</topology>
    </subcellularLocation>
</comment>
<organism evidence="8 9">
    <name type="scientific">Pigmentiphaga kullae</name>
    <dbReference type="NCBI Taxonomy" id="151784"/>
    <lineage>
        <taxon>Bacteria</taxon>
        <taxon>Pseudomonadati</taxon>
        <taxon>Pseudomonadota</taxon>
        <taxon>Betaproteobacteria</taxon>
        <taxon>Burkholderiales</taxon>
        <taxon>Alcaligenaceae</taxon>
        <taxon>Pigmentiphaga</taxon>
    </lineage>
</organism>
<dbReference type="PANTHER" id="PTHR35007">
    <property type="entry name" value="INTEGRAL MEMBRANE PROTEIN-RELATED"/>
    <property type="match status" value="1"/>
</dbReference>
<dbReference type="EMBL" id="SGXC01000002">
    <property type="protein sequence ID" value="RZS81632.1"/>
    <property type="molecule type" value="Genomic_DNA"/>
</dbReference>
<evidence type="ECO:0000256" key="1">
    <source>
        <dbReference type="ARBA" id="ARBA00004651"/>
    </source>
</evidence>
<evidence type="ECO:0000259" key="7">
    <source>
        <dbReference type="Pfam" id="PF00482"/>
    </source>
</evidence>
<feature type="transmembrane region" description="Helical" evidence="6">
    <location>
        <begin position="6"/>
        <end position="24"/>
    </location>
</feature>
<accession>A0A4Q7NER6</accession>
<gene>
    <name evidence="8" type="ORF">EV675_4259</name>
</gene>
<comment type="caution">
    <text evidence="8">The sequence shown here is derived from an EMBL/GenBank/DDBJ whole genome shotgun (WGS) entry which is preliminary data.</text>
</comment>
<dbReference type="Pfam" id="PF00482">
    <property type="entry name" value="T2SSF"/>
    <property type="match status" value="1"/>
</dbReference>
<dbReference type="GO" id="GO:0005886">
    <property type="term" value="C:plasma membrane"/>
    <property type="evidence" value="ECO:0007669"/>
    <property type="project" value="UniProtKB-SubCell"/>
</dbReference>
<keyword evidence="9" id="KW-1185">Reference proteome</keyword>
<dbReference type="AlphaFoldDB" id="A0A4Q7NER6"/>
<sequence>MMSAQLLSVLCIALLLVAAGLWLWQSASERGRRQATSAFVEEQLSRSFDPTRAVVAAAQQLYPPVRPRGVRGRFQNMLLRAGVEPGPAFYGPWLVALVAMPVLALLFGGGLAAMVMLVLVVLAVLFQLWWRADKRRQKMVRQLPGFIDALVRLITIGNSLGSAFQTAVSSVDAPLFEVLERANQLNRAGMELDASLVHAARLYRSYELELVAAVIGVALRFGGRSDVVLERMASFMRDLQQAREELHALSAEVRLSAWILGLLPIFVAGFIVIFNNAMFVGMWTDPVGQKMLMGAFALQLVGSFWLYRMAKSV</sequence>
<feature type="domain" description="Type II secretion system protein GspF" evidence="7">
    <location>
        <begin position="146"/>
        <end position="272"/>
    </location>
</feature>
<proteinExistence type="predicted"/>
<keyword evidence="4 6" id="KW-1133">Transmembrane helix</keyword>
<feature type="transmembrane region" description="Helical" evidence="6">
    <location>
        <begin position="87"/>
        <end position="107"/>
    </location>
</feature>
<evidence type="ECO:0000313" key="9">
    <source>
        <dbReference type="Proteomes" id="UP000292445"/>
    </source>
</evidence>
<protein>
    <submittedName>
        <fullName evidence="8">Tight adherence protein B</fullName>
    </submittedName>
</protein>
<dbReference type="Proteomes" id="UP000292445">
    <property type="component" value="Unassembled WGS sequence"/>
</dbReference>
<feature type="transmembrane region" description="Helical" evidence="6">
    <location>
        <begin position="257"/>
        <end position="279"/>
    </location>
</feature>
<dbReference type="RefSeq" id="WP_130359538.1">
    <property type="nucleotide sequence ID" value="NZ_SGXC01000002.1"/>
</dbReference>
<evidence type="ECO:0000256" key="6">
    <source>
        <dbReference type="SAM" id="Phobius"/>
    </source>
</evidence>
<dbReference type="OrthoDB" id="597333at2"/>
<dbReference type="PANTHER" id="PTHR35007:SF1">
    <property type="entry name" value="PILUS ASSEMBLY PROTEIN"/>
    <property type="match status" value="1"/>
</dbReference>
<keyword evidence="3 6" id="KW-0812">Transmembrane</keyword>
<feature type="transmembrane region" description="Helical" evidence="6">
    <location>
        <begin position="291"/>
        <end position="307"/>
    </location>
</feature>
<evidence type="ECO:0000256" key="3">
    <source>
        <dbReference type="ARBA" id="ARBA00022692"/>
    </source>
</evidence>
<feature type="transmembrane region" description="Helical" evidence="6">
    <location>
        <begin position="113"/>
        <end position="132"/>
    </location>
</feature>
<dbReference type="InterPro" id="IPR018076">
    <property type="entry name" value="T2SS_GspF_dom"/>
</dbReference>
<evidence type="ECO:0000256" key="2">
    <source>
        <dbReference type="ARBA" id="ARBA00022475"/>
    </source>
</evidence>
<evidence type="ECO:0000256" key="5">
    <source>
        <dbReference type="ARBA" id="ARBA00023136"/>
    </source>
</evidence>
<name>A0A4Q7NER6_9BURK</name>
<evidence type="ECO:0000256" key="4">
    <source>
        <dbReference type="ARBA" id="ARBA00022989"/>
    </source>
</evidence>